<comment type="caution">
    <text evidence="2">The sequence shown here is derived from an EMBL/GenBank/DDBJ whole genome shotgun (WGS) entry which is preliminary data.</text>
</comment>
<accession>A0ABS4VTB8</accession>
<gene>
    <name evidence="2" type="ORF">JOF36_002869</name>
</gene>
<proteinExistence type="predicted"/>
<keyword evidence="3" id="KW-1185">Reference proteome</keyword>
<reference evidence="2 3" key="1">
    <citation type="submission" date="2021-03" db="EMBL/GenBank/DDBJ databases">
        <title>Sequencing the genomes of 1000 actinobacteria strains.</title>
        <authorList>
            <person name="Klenk H.-P."/>
        </authorList>
    </citation>
    <scope>NUCLEOTIDE SEQUENCE [LARGE SCALE GENOMIC DNA]</scope>
    <source>
        <strain evidence="2 3">DSM 45256</strain>
    </source>
</reference>
<evidence type="ECO:0000313" key="2">
    <source>
        <dbReference type="EMBL" id="MBP2367173.1"/>
    </source>
</evidence>
<evidence type="ECO:0000259" key="1">
    <source>
        <dbReference type="Pfam" id="PF11575"/>
    </source>
</evidence>
<dbReference type="Proteomes" id="UP001519295">
    <property type="component" value="Unassembled WGS sequence"/>
</dbReference>
<sequence length="253" mass="26613">MTTEHRIPSATAVLDELATIGPFFEVRALAAERAAGHPVRPFSAVLAPRALVGRVEHTRAALGAELPLGRRIAASILLQAMAAKLVSGPLAALALRGAVLDVRPETLWWSATPAGDAVALDPLRITHAPRPDARLLHPVVDGLLDPLVDAVGTRFGVSATVLWGNVASAVAGAKRVLDIGRPDAADAVAMVAGDLLRHPRLAGTGEQRPPVPPDQGWTFRRRSCCLYYRVPGGSICADCVLTNRPPHGGDPPR</sequence>
<feature type="domain" description="Ferric siderophore reductase C-terminal" evidence="1">
    <location>
        <begin position="221"/>
        <end position="241"/>
    </location>
</feature>
<protein>
    <recommendedName>
        <fullName evidence="1">Ferric siderophore reductase C-terminal domain-containing protein</fullName>
    </recommendedName>
</protein>
<dbReference type="RefSeq" id="WP_210027295.1">
    <property type="nucleotide sequence ID" value="NZ_JAGINU010000001.1"/>
</dbReference>
<dbReference type="Pfam" id="PF11575">
    <property type="entry name" value="FhuF_C"/>
    <property type="match status" value="1"/>
</dbReference>
<name>A0ABS4VTB8_9PSEU</name>
<evidence type="ECO:0000313" key="3">
    <source>
        <dbReference type="Proteomes" id="UP001519295"/>
    </source>
</evidence>
<organism evidence="2 3">
    <name type="scientific">Pseudonocardia parietis</name>
    <dbReference type="NCBI Taxonomy" id="570936"/>
    <lineage>
        <taxon>Bacteria</taxon>
        <taxon>Bacillati</taxon>
        <taxon>Actinomycetota</taxon>
        <taxon>Actinomycetes</taxon>
        <taxon>Pseudonocardiales</taxon>
        <taxon>Pseudonocardiaceae</taxon>
        <taxon>Pseudonocardia</taxon>
    </lineage>
</organism>
<dbReference type="InterPro" id="IPR024726">
    <property type="entry name" value="FhuF_C"/>
</dbReference>
<dbReference type="EMBL" id="JAGINU010000001">
    <property type="protein sequence ID" value="MBP2367173.1"/>
    <property type="molecule type" value="Genomic_DNA"/>
</dbReference>